<evidence type="ECO:0000256" key="1">
    <source>
        <dbReference type="SAM" id="Phobius"/>
    </source>
</evidence>
<gene>
    <name evidence="3" type="ORF">JOD49_003075</name>
</gene>
<keyword evidence="1" id="KW-0812">Transmembrane</keyword>
<name>A0ABS2LID8_9CELL</name>
<dbReference type="SUPFAM" id="SSF88659">
    <property type="entry name" value="Sigma3 and sigma4 domains of RNA polymerase sigma factors"/>
    <property type="match status" value="1"/>
</dbReference>
<feature type="transmembrane region" description="Helical" evidence="1">
    <location>
        <begin position="117"/>
        <end position="141"/>
    </location>
</feature>
<feature type="transmembrane region" description="Helical" evidence="1">
    <location>
        <begin position="53"/>
        <end position="73"/>
    </location>
</feature>
<reference evidence="3 4" key="1">
    <citation type="submission" date="2021-01" db="EMBL/GenBank/DDBJ databases">
        <title>Sequencing the genomes of 1000 actinobacteria strains.</title>
        <authorList>
            <person name="Klenk H.-P."/>
        </authorList>
    </citation>
    <scope>NUCLEOTIDE SEQUENCE [LARGE SCALE GENOMIC DNA]</scope>
    <source>
        <strain evidence="3 4">DSM 46000</strain>
    </source>
</reference>
<evidence type="ECO:0000313" key="4">
    <source>
        <dbReference type="Proteomes" id="UP000698059"/>
    </source>
</evidence>
<dbReference type="InterPro" id="IPR021235">
    <property type="entry name" value="DUF2637"/>
</dbReference>
<keyword evidence="1" id="KW-1133">Transmembrane helix</keyword>
<feature type="domain" description="Resolvase HTH" evidence="2">
    <location>
        <begin position="183"/>
        <end position="219"/>
    </location>
</feature>
<dbReference type="Proteomes" id="UP000698059">
    <property type="component" value="Unassembled WGS sequence"/>
</dbReference>
<dbReference type="EMBL" id="JAFBBO010000001">
    <property type="protein sequence ID" value="MBM7480155.1"/>
    <property type="molecule type" value="Genomic_DNA"/>
</dbReference>
<accession>A0ABS2LID8</accession>
<keyword evidence="4" id="KW-1185">Reference proteome</keyword>
<comment type="caution">
    <text evidence="3">The sequence shown here is derived from an EMBL/GenBank/DDBJ whole genome shotgun (WGS) entry which is preliminary data.</text>
</comment>
<proteinExistence type="predicted"/>
<dbReference type="Pfam" id="PF02796">
    <property type="entry name" value="HTH_7"/>
    <property type="match status" value="1"/>
</dbReference>
<evidence type="ECO:0000313" key="3">
    <source>
        <dbReference type="EMBL" id="MBM7480155.1"/>
    </source>
</evidence>
<dbReference type="InterPro" id="IPR006120">
    <property type="entry name" value="Resolvase_HTH_dom"/>
</dbReference>
<feature type="transmembrane region" description="Helical" evidence="1">
    <location>
        <begin position="85"/>
        <end position="105"/>
    </location>
</feature>
<dbReference type="Gene3D" id="1.10.10.60">
    <property type="entry name" value="Homeodomain-like"/>
    <property type="match status" value="1"/>
</dbReference>
<evidence type="ECO:0000259" key="2">
    <source>
        <dbReference type="Pfam" id="PF02796"/>
    </source>
</evidence>
<organism evidence="3 4">
    <name type="scientific">Oerskovia jenensis</name>
    <dbReference type="NCBI Taxonomy" id="162169"/>
    <lineage>
        <taxon>Bacteria</taxon>
        <taxon>Bacillati</taxon>
        <taxon>Actinomycetota</taxon>
        <taxon>Actinomycetes</taxon>
        <taxon>Micrococcales</taxon>
        <taxon>Cellulomonadaceae</taxon>
        <taxon>Oerskovia</taxon>
    </lineage>
</organism>
<dbReference type="RefSeq" id="WP_205307968.1">
    <property type="nucleotide sequence ID" value="NZ_BAAAVF010000007.1"/>
</dbReference>
<dbReference type="Pfam" id="PF10935">
    <property type="entry name" value="DUF2637"/>
    <property type="match status" value="1"/>
</dbReference>
<sequence length="230" mass="24503">MTEPRRPAQINPDTLPVLLLLLLVLSASASASFTLSFAGLSAVAPWSATPPHLAWLIPVAFEVALLGFIIAAFVKLHRGAATWRVWLLVWAWTLASSTVNALHAWDAGPKGWQGTAGATLAAAWPVITAVTAHTVAGLAFASPSVDTERPSMPVWPIEPGRLQRLIALRQPPAVLTAPVPRPPSAYVKEQRDTIVRLKNEGMKPGDIAEHLDVSRSAVYAQLAAAAKENA</sequence>
<protein>
    <recommendedName>
        <fullName evidence="2">Resolvase HTH domain-containing protein</fullName>
    </recommendedName>
</protein>
<dbReference type="InterPro" id="IPR013324">
    <property type="entry name" value="RNA_pol_sigma_r3/r4-like"/>
</dbReference>
<keyword evidence="1" id="KW-0472">Membrane</keyword>